<accession>A0A1X7QZQ0</accession>
<dbReference type="Proteomes" id="UP000196158">
    <property type="component" value="Unassembled WGS sequence"/>
</dbReference>
<dbReference type="OrthoDB" id="4036571at2759"/>
<dbReference type="STRING" id="1789683.A0A1X7QZQ0"/>
<name>A0A1X7QZQ0_9SACH</name>
<protein>
    <submittedName>
        <fullName evidence="2">Similar to Saccharomyces cerevisiae YDL053C PBP4 Pbp1p binding protein, interacts strongly with Pab1p-binding protein 1 (Pbp1p) in the yeast two-hybrid system</fullName>
    </submittedName>
</protein>
<reference evidence="2 3" key="1">
    <citation type="submission" date="2017-04" db="EMBL/GenBank/DDBJ databases">
        <authorList>
            <person name="Afonso C.L."/>
            <person name="Miller P.J."/>
            <person name="Scott M.A."/>
            <person name="Spackman E."/>
            <person name="Goraichik I."/>
            <person name="Dimitrov K.M."/>
            <person name="Suarez D.L."/>
            <person name="Swayne D.E."/>
        </authorList>
    </citation>
    <scope>NUCLEOTIDE SEQUENCE [LARGE SCALE GENOMIC DNA]</scope>
</reference>
<dbReference type="EMBL" id="FXLY01000002">
    <property type="protein sequence ID" value="SMN18689.1"/>
    <property type="molecule type" value="Genomic_DNA"/>
</dbReference>
<feature type="region of interest" description="Disordered" evidence="1">
    <location>
        <begin position="29"/>
        <end position="79"/>
    </location>
</feature>
<dbReference type="AlphaFoldDB" id="A0A1X7QZQ0"/>
<evidence type="ECO:0000313" key="2">
    <source>
        <dbReference type="EMBL" id="SMN18689.1"/>
    </source>
</evidence>
<evidence type="ECO:0000256" key="1">
    <source>
        <dbReference type="SAM" id="MobiDB-lite"/>
    </source>
</evidence>
<keyword evidence="3" id="KW-1185">Reference proteome</keyword>
<sequence length="150" mass="16310">MNGIPRSSDTSTTLATSLSVKPKLTTWAQAAAKSAPKHLNRQTKSSNLQPPSSTTPLNGSLSNVPVVQTNTQNRKSNKLPYNRTEVLNFMDDLYKSYTKDSSVTLYSDLEDSTNSLANWGTYSSSKSRSKKYGCLAEIAAAIKKQDGTNV</sequence>
<gene>
    <name evidence="2" type="ORF">KASA_0Q12166G</name>
</gene>
<feature type="compositionally biased region" description="Polar residues" evidence="1">
    <location>
        <begin position="42"/>
        <end position="74"/>
    </location>
</feature>
<evidence type="ECO:0000313" key="3">
    <source>
        <dbReference type="Proteomes" id="UP000196158"/>
    </source>
</evidence>
<proteinExistence type="predicted"/>
<organism evidence="2 3">
    <name type="scientific">Maudiozyma saulgeensis</name>
    <dbReference type="NCBI Taxonomy" id="1789683"/>
    <lineage>
        <taxon>Eukaryota</taxon>
        <taxon>Fungi</taxon>
        <taxon>Dikarya</taxon>
        <taxon>Ascomycota</taxon>
        <taxon>Saccharomycotina</taxon>
        <taxon>Saccharomycetes</taxon>
        <taxon>Saccharomycetales</taxon>
        <taxon>Saccharomycetaceae</taxon>
        <taxon>Maudiozyma</taxon>
    </lineage>
</organism>